<dbReference type="EMBL" id="APPN01000070">
    <property type="protein sequence ID" value="ENV33210.1"/>
    <property type="molecule type" value="Genomic_DNA"/>
</dbReference>
<dbReference type="InterPro" id="IPR012675">
    <property type="entry name" value="Beta-grasp_dom_sf"/>
</dbReference>
<dbReference type="InterPro" id="IPR017927">
    <property type="entry name" value="FAD-bd_FR_type"/>
</dbReference>
<dbReference type="Gene3D" id="3.40.50.80">
    <property type="entry name" value="Nucleotide-binding domain of ferredoxin-NADP reductase (FNR) module"/>
    <property type="match status" value="1"/>
</dbReference>
<keyword evidence="6" id="KW-0411">Iron-sulfur</keyword>
<dbReference type="Gene3D" id="2.40.30.10">
    <property type="entry name" value="Translation factors"/>
    <property type="match status" value="1"/>
</dbReference>
<dbReference type="Pfam" id="PF00175">
    <property type="entry name" value="NAD_binding_1"/>
    <property type="match status" value="1"/>
</dbReference>
<evidence type="ECO:0000259" key="8">
    <source>
        <dbReference type="PROSITE" id="PS51384"/>
    </source>
</evidence>
<dbReference type="InterPro" id="IPR006058">
    <property type="entry name" value="2Fe2S_fd_BS"/>
</dbReference>
<dbReference type="GO" id="GO:0016491">
    <property type="term" value="F:oxidoreductase activity"/>
    <property type="evidence" value="ECO:0007669"/>
    <property type="project" value="UniProtKB-KW"/>
</dbReference>
<dbReference type="InterPro" id="IPR050415">
    <property type="entry name" value="MRET"/>
</dbReference>
<dbReference type="RefSeq" id="WP_004865180.1">
    <property type="nucleotide sequence ID" value="NZ_ASYY01000067.1"/>
</dbReference>
<comment type="caution">
    <text evidence="9">The sequence shown here is derived from an EMBL/GenBank/DDBJ whole genome shotgun (WGS) entry which is preliminary data.</text>
</comment>
<dbReference type="SUPFAM" id="SSF52343">
    <property type="entry name" value="Ferredoxin reductase-like, C-terminal NADP-linked domain"/>
    <property type="match status" value="1"/>
</dbReference>
<evidence type="ECO:0000256" key="4">
    <source>
        <dbReference type="ARBA" id="ARBA00023002"/>
    </source>
</evidence>
<accession>N8ZNY3</accession>
<evidence type="ECO:0000313" key="9">
    <source>
        <dbReference type="EMBL" id="ENV33210.1"/>
    </source>
</evidence>
<evidence type="ECO:0000313" key="10">
    <source>
        <dbReference type="Proteomes" id="UP000013117"/>
    </source>
</evidence>
<sequence length="311" mass="35355">MERLKARVKTITYLAEDILGYEFEGLNQKFLPAFTPGSNVDLFVESVPVRSYSLYNKYEDSHTYKIAINKDEKSRGGSMGFQNKLKAGQIVELSEPRNNFTFHGEHNDIVFIAGGIGITPILSMIEHISEQNWKLYYFARSEDKCAFAQYLKDKFDQHVEIILSNQAGNIQKRVDHVFQVHSRNTEFYCCGPSNMIEAFKSFQADFPLTYYESFVPEHEASTENSYTVELRKSNKLIEVVQGETLLDALLKNGCDVMHSCKEGICGACETPVLEGAVDHRDSILTDDEKLENKTMFPCCSSAKDKFLVLDI</sequence>
<dbReference type="PATRIC" id="fig|1120926.3.peg.2492"/>
<dbReference type="PROSITE" id="PS51384">
    <property type="entry name" value="FAD_FR"/>
    <property type="match status" value="1"/>
</dbReference>
<dbReference type="PANTHER" id="PTHR47354">
    <property type="entry name" value="NADH OXIDOREDUCTASE HCR"/>
    <property type="match status" value="1"/>
</dbReference>
<feature type="domain" description="FAD-binding FR-type" evidence="8">
    <location>
        <begin position="1"/>
        <end position="103"/>
    </location>
</feature>
<dbReference type="InterPro" id="IPR036010">
    <property type="entry name" value="2Fe-2S_ferredoxin-like_sf"/>
</dbReference>
<keyword evidence="2" id="KW-0001">2Fe-2S</keyword>
<dbReference type="OrthoDB" id="9801223at2"/>
<reference evidence="9 10" key="1">
    <citation type="submission" date="2013-02" db="EMBL/GenBank/DDBJ databases">
        <title>The Genome Sequence of Acinetobacter gerneri CIP 107464.</title>
        <authorList>
            <consortium name="The Broad Institute Genome Sequencing Platform"/>
            <consortium name="The Broad Institute Genome Sequencing Center for Infectious Disease"/>
            <person name="Cerqueira G."/>
            <person name="Feldgarden M."/>
            <person name="Courvalin P."/>
            <person name="Perichon B."/>
            <person name="Grillot-Courvalin C."/>
            <person name="Clermont D."/>
            <person name="Rocha E."/>
            <person name="Yoon E.-J."/>
            <person name="Nemec A."/>
            <person name="Walker B."/>
            <person name="Young S.K."/>
            <person name="Zeng Q."/>
            <person name="Gargeya S."/>
            <person name="Fitzgerald M."/>
            <person name="Haas B."/>
            <person name="Abouelleil A."/>
            <person name="Alvarado L."/>
            <person name="Arachchi H.M."/>
            <person name="Berlin A.M."/>
            <person name="Chapman S.B."/>
            <person name="Dewar J."/>
            <person name="Goldberg J."/>
            <person name="Griggs A."/>
            <person name="Gujja S."/>
            <person name="Hansen M."/>
            <person name="Howarth C."/>
            <person name="Imamovic A."/>
            <person name="Larimer J."/>
            <person name="McCowan C."/>
            <person name="Murphy C."/>
            <person name="Neiman D."/>
            <person name="Pearson M."/>
            <person name="Priest M."/>
            <person name="Roberts A."/>
            <person name="Saif S."/>
            <person name="Shea T."/>
            <person name="Sisk P."/>
            <person name="Sykes S."/>
            <person name="Wortman J."/>
            <person name="Nusbaum C."/>
            <person name="Birren B."/>
        </authorList>
    </citation>
    <scope>NUCLEOTIDE SEQUENCE [LARGE SCALE GENOMIC DNA]</scope>
    <source>
        <strain evidence="9 10">CIP 107464</strain>
    </source>
</reference>
<dbReference type="InterPro" id="IPR001433">
    <property type="entry name" value="OxRdtase_FAD/NAD-bd"/>
</dbReference>
<keyword evidence="5" id="KW-0408">Iron</keyword>
<keyword evidence="3" id="KW-0479">Metal-binding</keyword>
<keyword evidence="4" id="KW-0560">Oxidoreductase</keyword>
<feature type="domain" description="2Fe-2S ferredoxin-type" evidence="7">
    <location>
        <begin position="226"/>
        <end position="311"/>
    </location>
</feature>
<dbReference type="Pfam" id="PF00111">
    <property type="entry name" value="Fer2"/>
    <property type="match status" value="1"/>
</dbReference>
<evidence type="ECO:0000259" key="7">
    <source>
        <dbReference type="PROSITE" id="PS51085"/>
    </source>
</evidence>
<dbReference type="InterPro" id="IPR001041">
    <property type="entry name" value="2Fe-2S_ferredoxin-type"/>
</dbReference>
<evidence type="ECO:0000256" key="5">
    <source>
        <dbReference type="ARBA" id="ARBA00023004"/>
    </source>
</evidence>
<evidence type="ECO:0008006" key="11">
    <source>
        <dbReference type="Google" id="ProtNLM"/>
    </source>
</evidence>
<dbReference type="Proteomes" id="UP000013117">
    <property type="component" value="Unassembled WGS sequence"/>
</dbReference>
<gene>
    <name evidence="9" type="ORF">F960_02576</name>
</gene>
<dbReference type="eggNOG" id="COG1018">
    <property type="taxonomic scope" value="Bacteria"/>
</dbReference>
<protein>
    <recommendedName>
        <fullName evidence="11">Vanillate O-demethylase oxidoreductase</fullName>
    </recommendedName>
</protein>
<dbReference type="InterPro" id="IPR039261">
    <property type="entry name" value="FNR_nucleotide-bd"/>
</dbReference>
<dbReference type="SUPFAM" id="SSF54292">
    <property type="entry name" value="2Fe-2S ferredoxin-like"/>
    <property type="match status" value="1"/>
</dbReference>
<dbReference type="PROSITE" id="PS51085">
    <property type="entry name" value="2FE2S_FER_2"/>
    <property type="match status" value="1"/>
</dbReference>
<evidence type="ECO:0000256" key="2">
    <source>
        <dbReference type="ARBA" id="ARBA00022714"/>
    </source>
</evidence>
<dbReference type="PROSITE" id="PS00197">
    <property type="entry name" value="2FE2S_FER_1"/>
    <property type="match status" value="1"/>
</dbReference>
<dbReference type="GO" id="GO:0046872">
    <property type="term" value="F:metal ion binding"/>
    <property type="evidence" value="ECO:0007669"/>
    <property type="project" value="UniProtKB-KW"/>
</dbReference>
<dbReference type="PRINTS" id="PR00409">
    <property type="entry name" value="PHDIOXRDTASE"/>
</dbReference>
<proteinExistence type="predicted"/>
<keyword evidence="10" id="KW-1185">Reference proteome</keyword>
<evidence type="ECO:0000256" key="1">
    <source>
        <dbReference type="ARBA" id="ARBA00022630"/>
    </source>
</evidence>
<evidence type="ECO:0000256" key="3">
    <source>
        <dbReference type="ARBA" id="ARBA00022723"/>
    </source>
</evidence>
<dbReference type="GeneID" id="84209894"/>
<dbReference type="InterPro" id="IPR017938">
    <property type="entry name" value="Riboflavin_synthase-like_b-brl"/>
</dbReference>
<organism evidence="9 10">
    <name type="scientific">Acinetobacter gerneri DSM 14967 = CIP 107464 = MTCC 9824</name>
    <dbReference type="NCBI Taxonomy" id="1120926"/>
    <lineage>
        <taxon>Bacteria</taxon>
        <taxon>Pseudomonadati</taxon>
        <taxon>Pseudomonadota</taxon>
        <taxon>Gammaproteobacteria</taxon>
        <taxon>Moraxellales</taxon>
        <taxon>Moraxellaceae</taxon>
        <taxon>Acinetobacter</taxon>
    </lineage>
</organism>
<name>N8ZNY3_9GAMM</name>
<dbReference type="HOGENOM" id="CLU_003827_17_0_6"/>
<keyword evidence="1" id="KW-0285">Flavoprotein</keyword>
<dbReference type="AlphaFoldDB" id="N8ZNY3"/>
<dbReference type="CDD" id="cd00207">
    <property type="entry name" value="fer2"/>
    <property type="match status" value="1"/>
</dbReference>
<dbReference type="CDD" id="cd06185">
    <property type="entry name" value="PDR_like"/>
    <property type="match status" value="1"/>
</dbReference>
<evidence type="ECO:0000256" key="6">
    <source>
        <dbReference type="ARBA" id="ARBA00023014"/>
    </source>
</evidence>
<dbReference type="GO" id="GO:0051537">
    <property type="term" value="F:2 iron, 2 sulfur cluster binding"/>
    <property type="evidence" value="ECO:0007669"/>
    <property type="project" value="UniProtKB-KW"/>
</dbReference>
<dbReference type="Gene3D" id="3.10.20.30">
    <property type="match status" value="1"/>
</dbReference>
<dbReference type="PANTHER" id="PTHR47354:SF1">
    <property type="entry name" value="CARNITINE MONOOXYGENASE REDUCTASE SUBUNIT"/>
    <property type="match status" value="1"/>
</dbReference>
<dbReference type="STRING" id="202952.GCA_000747725_02172"/>
<dbReference type="SUPFAM" id="SSF63380">
    <property type="entry name" value="Riboflavin synthase domain-like"/>
    <property type="match status" value="1"/>
</dbReference>